<keyword evidence="3" id="KW-1185">Reference proteome</keyword>
<protein>
    <recommendedName>
        <fullName evidence="4">DUF5302 domain-containing protein</fullName>
    </recommendedName>
</protein>
<sequence>MASDRPVGDAGGVPAASGRPQYPTEFPVDEETAMASDPQRPAAETAPTEEAKAKFREALDRKNAARHRTADGESNTGSVHGSETVGPVQRTFRRKSG</sequence>
<feature type="compositionally biased region" description="Basic and acidic residues" evidence="1">
    <location>
        <begin position="49"/>
        <end position="71"/>
    </location>
</feature>
<accession>A0A1N6VRG8</accession>
<dbReference type="Proteomes" id="UP000186235">
    <property type="component" value="Unassembled WGS sequence"/>
</dbReference>
<feature type="compositionally biased region" description="Polar residues" evidence="1">
    <location>
        <begin position="72"/>
        <end position="81"/>
    </location>
</feature>
<reference evidence="3" key="1">
    <citation type="submission" date="2017-01" db="EMBL/GenBank/DDBJ databases">
        <authorList>
            <person name="Varghese N."/>
            <person name="Submissions S."/>
        </authorList>
    </citation>
    <scope>NUCLEOTIDE SEQUENCE [LARGE SCALE GENOMIC DNA]</scope>
    <source>
        <strain evidence="3">3bp</strain>
    </source>
</reference>
<proteinExistence type="predicted"/>
<dbReference type="EMBL" id="FTMI01000008">
    <property type="protein sequence ID" value="SIQ80394.1"/>
    <property type="molecule type" value="Genomic_DNA"/>
</dbReference>
<evidence type="ECO:0000256" key="1">
    <source>
        <dbReference type="SAM" id="MobiDB-lite"/>
    </source>
</evidence>
<evidence type="ECO:0000313" key="2">
    <source>
        <dbReference type="EMBL" id="SIQ80394.1"/>
    </source>
</evidence>
<name>A0A1N6VRG8_9MICO</name>
<dbReference type="Pfam" id="PF17227">
    <property type="entry name" value="DUF5302"/>
    <property type="match status" value="1"/>
</dbReference>
<evidence type="ECO:0008006" key="4">
    <source>
        <dbReference type="Google" id="ProtNLM"/>
    </source>
</evidence>
<organism evidence="2 3">
    <name type="scientific">Cellulosimicrobium aquatile</name>
    <dbReference type="NCBI Taxonomy" id="1612203"/>
    <lineage>
        <taxon>Bacteria</taxon>
        <taxon>Bacillati</taxon>
        <taxon>Actinomycetota</taxon>
        <taxon>Actinomycetes</taxon>
        <taxon>Micrococcales</taxon>
        <taxon>Promicromonosporaceae</taxon>
        <taxon>Cellulosimicrobium</taxon>
    </lineage>
</organism>
<feature type="region of interest" description="Disordered" evidence="1">
    <location>
        <begin position="1"/>
        <end position="97"/>
    </location>
</feature>
<evidence type="ECO:0000313" key="3">
    <source>
        <dbReference type="Proteomes" id="UP000186235"/>
    </source>
</evidence>
<dbReference type="InterPro" id="IPR035172">
    <property type="entry name" value="DUF5302"/>
</dbReference>
<dbReference type="AlphaFoldDB" id="A0A1N6VRG8"/>
<gene>
    <name evidence="2" type="ORF">SAMN05518682_3685</name>
</gene>